<proteinExistence type="predicted"/>
<dbReference type="RefSeq" id="WP_268049382.1">
    <property type="nucleotide sequence ID" value="NZ_JAPQES010000002.1"/>
</dbReference>
<organism evidence="2 3">
    <name type="scientific">Clostridium ganghwense</name>
    <dbReference type="NCBI Taxonomy" id="312089"/>
    <lineage>
        <taxon>Bacteria</taxon>
        <taxon>Bacillati</taxon>
        <taxon>Bacillota</taxon>
        <taxon>Clostridia</taxon>
        <taxon>Eubacteriales</taxon>
        <taxon>Clostridiaceae</taxon>
        <taxon>Clostridium</taxon>
    </lineage>
</organism>
<reference evidence="2" key="1">
    <citation type="submission" date="2022-12" db="EMBL/GenBank/DDBJ databases">
        <authorList>
            <person name="Wang J."/>
        </authorList>
    </citation>
    <scope>NUCLEOTIDE SEQUENCE</scope>
    <source>
        <strain evidence="2">HY-42-06</strain>
    </source>
</reference>
<evidence type="ECO:0000313" key="2">
    <source>
        <dbReference type="EMBL" id="MCY6370622.1"/>
    </source>
</evidence>
<keyword evidence="3" id="KW-1185">Reference proteome</keyword>
<sequence>MKKIDDKFLDKLDEMEIDMAELSEDKLKRIYELEMKKAGVQKPQKKKNNWKVRKGLVAACFVVAFGAAFPNMITDIKNFTENPAVSIPNDSIKEKIKISTSLKDDEHSSVVELSNGILNFGESTPPMDSILYFDPETTTKRLLTQKEYIEYLGVDPRLSYIPTGLIEQPVNNLKIIENKNGTMAFDNGCFNYSSKDNKKFLTVTTSKGGYPKDCAFIANESDSKSNINGIEVNVGYNQYNMYVATFMFKGIGYEITSTNITQKEFINVLISILQ</sequence>
<keyword evidence="1" id="KW-1133">Transmembrane helix</keyword>
<name>A0ABT4CNJ3_9CLOT</name>
<feature type="transmembrane region" description="Helical" evidence="1">
    <location>
        <begin position="55"/>
        <end position="73"/>
    </location>
</feature>
<evidence type="ECO:0008006" key="4">
    <source>
        <dbReference type="Google" id="ProtNLM"/>
    </source>
</evidence>
<evidence type="ECO:0000256" key="1">
    <source>
        <dbReference type="SAM" id="Phobius"/>
    </source>
</evidence>
<comment type="caution">
    <text evidence="2">The sequence shown here is derived from an EMBL/GenBank/DDBJ whole genome shotgun (WGS) entry which is preliminary data.</text>
</comment>
<gene>
    <name evidence="2" type="ORF">OXH55_08260</name>
</gene>
<keyword evidence="1" id="KW-0472">Membrane</keyword>
<evidence type="ECO:0000313" key="3">
    <source>
        <dbReference type="Proteomes" id="UP001079657"/>
    </source>
</evidence>
<dbReference type="EMBL" id="JAPQES010000002">
    <property type="protein sequence ID" value="MCY6370622.1"/>
    <property type="molecule type" value="Genomic_DNA"/>
</dbReference>
<protein>
    <recommendedName>
        <fullName evidence="4">DUF4367 domain-containing protein</fullName>
    </recommendedName>
</protein>
<keyword evidence="1" id="KW-0812">Transmembrane</keyword>
<accession>A0ABT4CNJ3</accession>
<dbReference type="Proteomes" id="UP001079657">
    <property type="component" value="Unassembled WGS sequence"/>
</dbReference>